<evidence type="ECO:0000313" key="3">
    <source>
        <dbReference type="Proteomes" id="UP000601435"/>
    </source>
</evidence>
<proteinExistence type="predicted"/>
<gene>
    <name evidence="2" type="ORF">SNEC2469_LOCUS32363</name>
</gene>
<comment type="caution">
    <text evidence="2">The sequence shown here is derived from an EMBL/GenBank/DDBJ whole genome shotgun (WGS) entry which is preliminary data.</text>
</comment>
<protein>
    <submittedName>
        <fullName evidence="2">Uncharacterized protein</fullName>
    </submittedName>
</protein>
<keyword evidence="1" id="KW-0812">Transmembrane</keyword>
<keyword evidence="1" id="KW-0472">Membrane</keyword>
<reference evidence="2" key="1">
    <citation type="submission" date="2021-02" db="EMBL/GenBank/DDBJ databases">
        <authorList>
            <person name="Dougan E. K."/>
            <person name="Rhodes N."/>
            <person name="Thang M."/>
            <person name="Chan C."/>
        </authorList>
    </citation>
    <scope>NUCLEOTIDE SEQUENCE</scope>
</reference>
<dbReference type="AlphaFoldDB" id="A0A813C186"/>
<dbReference type="Proteomes" id="UP000601435">
    <property type="component" value="Unassembled WGS sequence"/>
</dbReference>
<accession>A0A813C186</accession>
<name>A0A813C186_9DINO</name>
<sequence>MVSKKCFVRIVSFILFSAGICIWSTKLMMIGAMGAVMSQTATGPVLAAFVVIPPLGLLVAVMDAVSGRSSGGIYMTPLDILWPATVVATPLLGLFFAMAMVPAPQANANQEVLQLQARAAMLQV</sequence>
<evidence type="ECO:0000313" key="2">
    <source>
        <dbReference type="EMBL" id="CAE7930560.1"/>
    </source>
</evidence>
<feature type="transmembrane region" description="Helical" evidence="1">
    <location>
        <begin position="78"/>
        <end position="101"/>
    </location>
</feature>
<feature type="transmembrane region" description="Helical" evidence="1">
    <location>
        <begin position="7"/>
        <end position="25"/>
    </location>
</feature>
<organism evidence="2 3">
    <name type="scientific">Symbiodinium necroappetens</name>
    <dbReference type="NCBI Taxonomy" id="1628268"/>
    <lineage>
        <taxon>Eukaryota</taxon>
        <taxon>Sar</taxon>
        <taxon>Alveolata</taxon>
        <taxon>Dinophyceae</taxon>
        <taxon>Suessiales</taxon>
        <taxon>Symbiodiniaceae</taxon>
        <taxon>Symbiodinium</taxon>
    </lineage>
</organism>
<keyword evidence="1" id="KW-1133">Transmembrane helix</keyword>
<dbReference type="EMBL" id="CAJNJA010081663">
    <property type="protein sequence ID" value="CAE7930560.1"/>
    <property type="molecule type" value="Genomic_DNA"/>
</dbReference>
<dbReference type="OrthoDB" id="417834at2759"/>
<keyword evidence="3" id="KW-1185">Reference proteome</keyword>
<evidence type="ECO:0000256" key="1">
    <source>
        <dbReference type="SAM" id="Phobius"/>
    </source>
</evidence>
<feature type="transmembrane region" description="Helical" evidence="1">
    <location>
        <begin position="45"/>
        <end position="66"/>
    </location>
</feature>